<name>A0A1Y3QUP1_9BACT</name>
<dbReference type="Proteomes" id="UP000195772">
    <property type="component" value="Unassembled WGS sequence"/>
</dbReference>
<dbReference type="Pfam" id="PF17170">
    <property type="entry name" value="DUF5128"/>
    <property type="match status" value="1"/>
</dbReference>
<evidence type="ECO:0008006" key="3">
    <source>
        <dbReference type="Google" id="ProtNLM"/>
    </source>
</evidence>
<dbReference type="RefSeq" id="WP_087401983.1">
    <property type="nucleotide sequence ID" value="NZ_NFHB01000004.1"/>
</dbReference>
<proteinExistence type="predicted"/>
<evidence type="ECO:0000313" key="1">
    <source>
        <dbReference type="EMBL" id="OUN03363.1"/>
    </source>
</evidence>
<sequence length="393" mass="44990">MKQLTATIIAALFCAACGTTQLKNSPALELSDVDSIHIMPGTPHLIRADNAKIISTAELLNMVGQVDYLKLDSSEPIGEISKMVVTRDKIFILDAHIAQQIFVFNKTGKLLFRIKNKGRGPKEYISIWDMQVDTIRNEILLNDALARSYLYFSADDGQFIRREKGIANCYVARIDSLYVNLQNNGQDFNDEENWAILITDKDSVIYKGFEFKPIQEGDYIVNSFYRDNDGSLLYTPIYSDTIYQFTSPATAYAKYVICQEKSIWKLYNEKLTALEIRQRIKENNYTRSGTDFIATGTHVFFTLDSKYKEYVGVKPHFWDKRNNIIYKWDEGIPSPIRDLIGHPKAVYGNTFVSISPTVGIPKEYRYLFNPRLKKLLDNSNEGDNPILALYPLK</sequence>
<dbReference type="AlphaFoldDB" id="A0A1Y3QUP1"/>
<evidence type="ECO:0000313" key="2">
    <source>
        <dbReference type="Proteomes" id="UP000195772"/>
    </source>
</evidence>
<gene>
    <name evidence="1" type="ORF">B5G41_06645</name>
</gene>
<reference evidence="2" key="1">
    <citation type="submission" date="2017-04" db="EMBL/GenBank/DDBJ databases">
        <title>Function of individual gut microbiota members based on whole genome sequencing of pure cultures obtained from chicken caecum.</title>
        <authorList>
            <person name="Medvecky M."/>
            <person name="Cejkova D."/>
            <person name="Polansky O."/>
            <person name="Karasova D."/>
            <person name="Kubasova T."/>
            <person name="Cizek A."/>
            <person name="Rychlik I."/>
        </authorList>
    </citation>
    <scope>NUCLEOTIDE SEQUENCE [LARGE SCALE GENOMIC DNA]</scope>
    <source>
        <strain evidence="2">An90</strain>
    </source>
</reference>
<dbReference type="EMBL" id="NFHB01000004">
    <property type="protein sequence ID" value="OUN03363.1"/>
    <property type="molecule type" value="Genomic_DNA"/>
</dbReference>
<comment type="caution">
    <text evidence="1">The sequence shown here is derived from an EMBL/GenBank/DDBJ whole genome shotgun (WGS) entry which is preliminary data.</text>
</comment>
<protein>
    <recommendedName>
        <fullName evidence="3">6-bladed beta-propeller</fullName>
    </recommendedName>
</protein>
<organism evidence="1 2">
    <name type="scientific">Alistipes onderdonkii</name>
    <dbReference type="NCBI Taxonomy" id="328813"/>
    <lineage>
        <taxon>Bacteria</taxon>
        <taxon>Pseudomonadati</taxon>
        <taxon>Bacteroidota</taxon>
        <taxon>Bacteroidia</taxon>
        <taxon>Bacteroidales</taxon>
        <taxon>Rikenellaceae</taxon>
        <taxon>Alistipes</taxon>
    </lineage>
</organism>
<dbReference type="OrthoDB" id="1007244at2"/>
<accession>A0A1Y3QUP1</accession>